<evidence type="ECO:0000313" key="4">
    <source>
        <dbReference type="Proteomes" id="UP000650582"/>
    </source>
</evidence>
<keyword evidence="2" id="KW-0812">Transmembrane</keyword>
<feature type="region of interest" description="Disordered" evidence="1">
    <location>
        <begin position="1"/>
        <end position="23"/>
    </location>
</feature>
<sequence>MTSTGVTDTDHDRSLRAPEQIGMSSAFESVSGSVYGVRSVPSSIPSSPRSVPALPSPPTSPNLHGMSPPGSPSSLGSFPSALSAMGSIWSLEEANVSRRDDELVAFSSQDHPESAHHLVIPSLALGPSLMPTPPPPEADVAYGEALGNVRILVLGGERSLADNLLMRSPQVVHIHGWDQPSGDVVSCLEASTILADRERNVRLTVMPSYDPRDNEATKRAVSQVLQTLRASFQTLHQQLHPARAPGPDFTAMLASHRTPLVTAVVLVVSEPITAKEHDIISSIASHAPVITLPHPNRRRHPHPTRPQTRSNSQTGLDAYHLAPPPLNRHATQRPHGHERGRTTLRRPQSHASPPFAATSPPFAPYYSTSPPFAPVTASPPFPPPREYVLHLNGASELAYVLFHNPRALAGLRDAAAARFVAWREREHDPALSPQTQIANREPQPAAGLFGFEDPEAGSDLEPLQSSSDQDDENDMMVMRRLWQLSAHEPSTDERGGTLRPSAAREPLPSFVTPPSLGGASPSPQYPPSQSKVSSRSTHGSSPNPGSVSPYPPIRRSTKRKAAALERSVYHDPLHIPSLVALAVSVLPQMISRVLGFSRTRNHKSKYRNIQSGNENDDDDGTGKGWSGLRVLIRVGAACAATFCAGWVCGFWMS</sequence>
<feature type="region of interest" description="Disordered" evidence="1">
    <location>
        <begin position="445"/>
        <end position="471"/>
    </location>
</feature>
<comment type="caution">
    <text evidence="3">The sequence shown here is derived from an EMBL/GenBank/DDBJ whole genome shotgun (WGS) entry which is preliminary data.</text>
</comment>
<protein>
    <submittedName>
        <fullName evidence="3">Uncharacterized protein</fullName>
    </submittedName>
</protein>
<evidence type="ECO:0000256" key="1">
    <source>
        <dbReference type="SAM" id="MobiDB-lite"/>
    </source>
</evidence>
<dbReference type="EMBL" id="JACYCC010000024">
    <property type="protein sequence ID" value="KAF8684933.1"/>
    <property type="molecule type" value="Genomic_DNA"/>
</dbReference>
<feature type="region of interest" description="Disordered" evidence="1">
    <location>
        <begin position="485"/>
        <end position="562"/>
    </location>
</feature>
<dbReference type="Proteomes" id="UP000650582">
    <property type="component" value="Unassembled WGS sequence"/>
</dbReference>
<evidence type="ECO:0000256" key="2">
    <source>
        <dbReference type="SAM" id="Phobius"/>
    </source>
</evidence>
<evidence type="ECO:0000313" key="3">
    <source>
        <dbReference type="EMBL" id="KAF8684933.1"/>
    </source>
</evidence>
<keyword evidence="2" id="KW-0472">Membrane</keyword>
<dbReference type="AlphaFoldDB" id="A0A8H7LNH1"/>
<reference evidence="3" key="1">
    <citation type="submission" date="2020-09" db="EMBL/GenBank/DDBJ databases">
        <title>Comparative genome analyses of four rice-infecting Rhizoctonia solani isolates reveal extensive enrichment of homogalacturonan modification genes.</title>
        <authorList>
            <person name="Lee D.-Y."/>
            <person name="Jeon J."/>
            <person name="Kim K.-T."/>
            <person name="Cheong K."/>
            <person name="Song H."/>
            <person name="Choi G."/>
            <person name="Ko J."/>
            <person name="Opiyo S.O."/>
            <person name="Zuo S."/>
            <person name="Madhav S."/>
            <person name="Lee Y.-H."/>
            <person name="Wang G.-L."/>
        </authorList>
    </citation>
    <scope>NUCLEOTIDE SEQUENCE</scope>
    <source>
        <strain evidence="3">AG1-IA YN-7</strain>
    </source>
</reference>
<name>A0A8H7LNH1_9AGAM</name>
<feature type="transmembrane region" description="Helical" evidence="2">
    <location>
        <begin position="630"/>
        <end position="652"/>
    </location>
</feature>
<organism evidence="3 4">
    <name type="scientific">Rhizoctonia solani</name>
    <dbReference type="NCBI Taxonomy" id="456999"/>
    <lineage>
        <taxon>Eukaryota</taxon>
        <taxon>Fungi</taxon>
        <taxon>Dikarya</taxon>
        <taxon>Basidiomycota</taxon>
        <taxon>Agaricomycotina</taxon>
        <taxon>Agaricomycetes</taxon>
        <taxon>Cantharellales</taxon>
        <taxon>Ceratobasidiaceae</taxon>
        <taxon>Rhizoctonia</taxon>
    </lineage>
</organism>
<accession>A0A8H7LNH1</accession>
<feature type="compositionally biased region" description="Low complexity" evidence="1">
    <location>
        <begin position="36"/>
        <end position="52"/>
    </location>
</feature>
<proteinExistence type="predicted"/>
<feature type="region of interest" description="Disordered" evidence="1">
    <location>
        <begin position="292"/>
        <end position="357"/>
    </location>
</feature>
<feature type="region of interest" description="Disordered" evidence="1">
    <location>
        <begin position="36"/>
        <end position="77"/>
    </location>
</feature>
<gene>
    <name evidence="3" type="ORF">RHS04_01101</name>
</gene>
<feature type="compositionally biased region" description="Polar residues" evidence="1">
    <location>
        <begin position="535"/>
        <end position="546"/>
    </location>
</feature>
<keyword evidence="2" id="KW-1133">Transmembrane helix</keyword>
<feature type="transmembrane region" description="Helical" evidence="2">
    <location>
        <begin position="573"/>
        <end position="595"/>
    </location>
</feature>